<proteinExistence type="predicted"/>
<name>A0A0V1LWK6_9BILA</name>
<organism evidence="1 2">
    <name type="scientific">Trichinella papuae</name>
    <dbReference type="NCBI Taxonomy" id="268474"/>
    <lineage>
        <taxon>Eukaryota</taxon>
        <taxon>Metazoa</taxon>
        <taxon>Ecdysozoa</taxon>
        <taxon>Nematoda</taxon>
        <taxon>Enoplea</taxon>
        <taxon>Dorylaimia</taxon>
        <taxon>Trichinellida</taxon>
        <taxon>Trichinellidae</taxon>
        <taxon>Trichinella</taxon>
    </lineage>
</organism>
<protein>
    <submittedName>
        <fullName evidence="1">Uncharacterized protein</fullName>
    </submittedName>
</protein>
<gene>
    <name evidence="1" type="ORF">T10_3759</name>
</gene>
<evidence type="ECO:0000313" key="1">
    <source>
        <dbReference type="EMBL" id="KRZ63880.1"/>
    </source>
</evidence>
<reference evidence="1 2" key="1">
    <citation type="submission" date="2015-01" db="EMBL/GenBank/DDBJ databases">
        <title>Evolution of Trichinella species and genotypes.</title>
        <authorList>
            <person name="Korhonen P.K."/>
            <person name="Edoardo P."/>
            <person name="Giuseppe L.R."/>
            <person name="Gasser R.B."/>
        </authorList>
    </citation>
    <scope>NUCLEOTIDE SEQUENCE [LARGE SCALE GENOMIC DNA]</scope>
    <source>
        <strain evidence="1">ISS1980</strain>
    </source>
</reference>
<dbReference type="EMBL" id="JYDO01001775">
    <property type="protein sequence ID" value="KRZ63880.1"/>
    <property type="molecule type" value="Genomic_DNA"/>
</dbReference>
<sequence length="31" mass="3698">MVFDDKYLCEEKYHTANLRSHIPEITEAKIC</sequence>
<keyword evidence="2" id="KW-1185">Reference proteome</keyword>
<comment type="caution">
    <text evidence="1">The sequence shown here is derived from an EMBL/GenBank/DDBJ whole genome shotgun (WGS) entry which is preliminary data.</text>
</comment>
<accession>A0A0V1LWK6</accession>
<dbReference type="Proteomes" id="UP000054843">
    <property type="component" value="Unassembled WGS sequence"/>
</dbReference>
<evidence type="ECO:0000313" key="2">
    <source>
        <dbReference type="Proteomes" id="UP000054843"/>
    </source>
</evidence>
<dbReference type="AlphaFoldDB" id="A0A0V1LWK6"/>